<dbReference type="Proteomes" id="UP001165060">
    <property type="component" value="Unassembled WGS sequence"/>
</dbReference>
<dbReference type="PANTHER" id="PTHR21451">
    <property type="entry name" value="HISTONE H3 METHYLTRANSFERASE"/>
    <property type="match status" value="1"/>
</dbReference>
<dbReference type="EC" id="2.1.1.360" evidence="1"/>
<evidence type="ECO:0000313" key="7">
    <source>
        <dbReference type="EMBL" id="GMI32782.1"/>
    </source>
</evidence>
<organism evidence="7 8">
    <name type="scientific">Tetraparma gracilis</name>
    <dbReference type="NCBI Taxonomy" id="2962635"/>
    <lineage>
        <taxon>Eukaryota</taxon>
        <taxon>Sar</taxon>
        <taxon>Stramenopiles</taxon>
        <taxon>Ochrophyta</taxon>
        <taxon>Bolidophyceae</taxon>
        <taxon>Parmales</taxon>
        <taxon>Triparmaceae</taxon>
        <taxon>Tetraparma</taxon>
    </lineage>
</organism>
<gene>
    <name evidence="7" type="ORF">TeGR_g9261</name>
</gene>
<reference evidence="7 8" key="1">
    <citation type="journal article" date="2023" name="Commun. Biol.">
        <title>Genome analysis of Parmales, the sister group of diatoms, reveals the evolutionary specialization of diatoms from phago-mixotrophs to photoautotrophs.</title>
        <authorList>
            <person name="Ban H."/>
            <person name="Sato S."/>
            <person name="Yoshikawa S."/>
            <person name="Yamada K."/>
            <person name="Nakamura Y."/>
            <person name="Ichinomiya M."/>
            <person name="Sato N."/>
            <person name="Blanc-Mathieu R."/>
            <person name="Endo H."/>
            <person name="Kuwata A."/>
            <person name="Ogata H."/>
        </authorList>
    </citation>
    <scope>NUCLEOTIDE SEQUENCE [LARGE SCALE GENOMIC DNA]</scope>
</reference>
<evidence type="ECO:0000256" key="4">
    <source>
        <dbReference type="ARBA" id="ARBA00029821"/>
    </source>
</evidence>
<proteinExistence type="predicted"/>
<comment type="caution">
    <text evidence="7">The sequence shown here is derived from an EMBL/GenBank/DDBJ whole genome shotgun (WGS) entry which is preliminary data.</text>
</comment>
<comment type="catalytic activity">
    <reaction evidence="5">
        <text>L-lysyl(79)-[histone H3] + 3 S-adenosyl-L-methionine = N(6),N(6),N(6)-trimethyl-L-lysyl(79)-[histone H3] + 3 S-adenosyl-L-homocysteine + 3 H(+)</text>
        <dbReference type="Rhea" id="RHEA:60328"/>
        <dbReference type="Rhea" id="RHEA-COMP:15549"/>
        <dbReference type="Rhea" id="RHEA-COMP:15552"/>
        <dbReference type="ChEBI" id="CHEBI:15378"/>
        <dbReference type="ChEBI" id="CHEBI:29969"/>
        <dbReference type="ChEBI" id="CHEBI:57856"/>
        <dbReference type="ChEBI" id="CHEBI:59789"/>
        <dbReference type="ChEBI" id="CHEBI:61961"/>
        <dbReference type="EC" id="2.1.1.360"/>
    </reaction>
</comment>
<evidence type="ECO:0000256" key="2">
    <source>
        <dbReference type="ARBA" id="ARBA00020987"/>
    </source>
</evidence>
<sequence length="302" mass="31648">MESSVLLALAGGVGSAEGGAAVGSKARLVGRAGRKPSCVAEAESRAAARLQLAARARAERGDEPAPDKQVRAIAEGVFAAATRKYPLSIGKAVSKRERDERARDEGSLAGPSYNYSEASFEAVHHAVHRVRSALGKPGRGSSPPEGVLQGEVLTELGAVAGGGSFYDLGAGTGKALIAAAATHSFSYVCGVEALEGLHNASLELLAGYEARHRRKLEPAMLEFAVSEQEIDVRQGDFTEDDCADWVTGDVVFANCTCYDDELMGKIAEMAEGMRQGTFFVSVTRALESDAFELVDSAVLPVS</sequence>
<dbReference type="SUPFAM" id="SSF53335">
    <property type="entry name" value="S-adenosyl-L-methionine-dependent methyltransferases"/>
    <property type="match status" value="1"/>
</dbReference>
<dbReference type="PANTHER" id="PTHR21451:SF19">
    <property type="entry name" value="ACTIVATED IN BLOCKED UNFOLDED PROTEIN RESPONSE"/>
    <property type="match status" value="1"/>
</dbReference>
<evidence type="ECO:0000256" key="3">
    <source>
        <dbReference type="ARBA" id="ARBA00022853"/>
    </source>
</evidence>
<evidence type="ECO:0000256" key="5">
    <source>
        <dbReference type="ARBA" id="ARBA00047770"/>
    </source>
</evidence>
<feature type="domain" description="DOT1" evidence="6">
    <location>
        <begin position="163"/>
        <end position="284"/>
    </location>
</feature>
<protein>
    <recommendedName>
        <fullName evidence="2">Histone-lysine N-methyltransferase, H3 lysine-79 specific</fullName>
        <ecNumber evidence="1">2.1.1.360</ecNumber>
    </recommendedName>
    <alternativeName>
        <fullName evidence="4">Histone H3-K79 methyltransferase</fullName>
    </alternativeName>
</protein>
<accession>A0ABQ6MT88</accession>
<keyword evidence="8" id="KW-1185">Reference proteome</keyword>
<evidence type="ECO:0000259" key="6">
    <source>
        <dbReference type="Pfam" id="PF08123"/>
    </source>
</evidence>
<evidence type="ECO:0000256" key="1">
    <source>
        <dbReference type="ARBA" id="ARBA00012190"/>
    </source>
</evidence>
<dbReference type="InterPro" id="IPR029063">
    <property type="entry name" value="SAM-dependent_MTases_sf"/>
</dbReference>
<dbReference type="Pfam" id="PF08123">
    <property type="entry name" value="DOT1"/>
    <property type="match status" value="1"/>
</dbReference>
<dbReference type="EMBL" id="BRYB01003214">
    <property type="protein sequence ID" value="GMI32782.1"/>
    <property type="molecule type" value="Genomic_DNA"/>
</dbReference>
<dbReference type="Gene3D" id="3.40.50.150">
    <property type="entry name" value="Vaccinia Virus protein VP39"/>
    <property type="match status" value="1"/>
</dbReference>
<name>A0ABQ6MT88_9STRA</name>
<dbReference type="InterPro" id="IPR025789">
    <property type="entry name" value="DOT1_dom"/>
</dbReference>
<keyword evidence="3" id="KW-0156">Chromatin regulator</keyword>
<dbReference type="InterPro" id="IPR030445">
    <property type="entry name" value="H3-K79_meTrfase"/>
</dbReference>
<evidence type="ECO:0000313" key="8">
    <source>
        <dbReference type="Proteomes" id="UP001165060"/>
    </source>
</evidence>